<gene>
    <name evidence="1" type="ORF">DesyoDRAFT_1101</name>
</gene>
<accession>H5Y273</accession>
<reference evidence="1 2" key="1">
    <citation type="submission" date="2011-11" db="EMBL/GenBank/DDBJ databases">
        <title>The Noncontiguous Finished genome of Desulfosporosinus youngiae DSM 17734.</title>
        <authorList>
            <consortium name="US DOE Joint Genome Institute (JGI-PGF)"/>
            <person name="Lucas S."/>
            <person name="Han J."/>
            <person name="Lapidus A."/>
            <person name="Cheng J.-F."/>
            <person name="Goodwin L."/>
            <person name="Pitluck S."/>
            <person name="Peters L."/>
            <person name="Ovchinnikova G."/>
            <person name="Lu M."/>
            <person name="Land M.L."/>
            <person name="Hauser L."/>
            <person name="Pester M."/>
            <person name="Spring S."/>
            <person name="Ollivier B."/>
            <person name="Rattei T."/>
            <person name="Klenk H.-P."/>
            <person name="Wagner M."/>
            <person name="Loy A."/>
            <person name="Woyke T.J."/>
        </authorList>
    </citation>
    <scope>NUCLEOTIDE SEQUENCE [LARGE SCALE GENOMIC DNA]</scope>
    <source>
        <strain evidence="1 2">DSM 17734</strain>
    </source>
</reference>
<dbReference type="EMBL" id="CM001441">
    <property type="protein sequence ID" value="EHQ88271.1"/>
    <property type="molecule type" value="Genomic_DNA"/>
</dbReference>
<organism evidence="1 2">
    <name type="scientific">Desulfosporosinus youngiae DSM 17734</name>
    <dbReference type="NCBI Taxonomy" id="768710"/>
    <lineage>
        <taxon>Bacteria</taxon>
        <taxon>Bacillati</taxon>
        <taxon>Bacillota</taxon>
        <taxon>Clostridia</taxon>
        <taxon>Eubacteriales</taxon>
        <taxon>Desulfitobacteriaceae</taxon>
        <taxon>Desulfosporosinus</taxon>
    </lineage>
</organism>
<dbReference type="STRING" id="768710.DesyoDRAFT_1101"/>
<proteinExistence type="predicted"/>
<dbReference type="AlphaFoldDB" id="H5Y273"/>
<name>H5Y273_9FIRM</name>
<protein>
    <submittedName>
        <fullName evidence="1">Uncharacterized protein</fullName>
    </submittedName>
</protein>
<dbReference type="Proteomes" id="UP000005104">
    <property type="component" value="Chromosome"/>
</dbReference>
<dbReference type="RefSeq" id="WP_007780428.1">
    <property type="nucleotide sequence ID" value="NZ_CM001441.1"/>
</dbReference>
<evidence type="ECO:0000313" key="1">
    <source>
        <dbReference type="EMBL" id="EHQ88271.1"/>
    </source>
</evidence>
<evidence type="ECO:0000313" key="2">
    <source>
        <dbReference type="Proteomes" id="UP000005104"/>
    </source>
</evidence>
<dbReference type="HOGENOM" id="CLU_1746724_0_0_9"/>
<sequence>MALTLIDYKILQYVNQSTKVEQSAIVNRFSSEIDSIEYRLELLAEQEYRTVSNSFRIPIENTSYIQKEYVLVKDDNGLSYDKPTGFFYITDKGKTALQEYELDKQSELRRKYEERFWRAFPVVISLIALMKSFQNEFISLWQLVAQLLK</sequence>
<keyword evidence="2" id="KW-1185">Reference proteome</keyword>